<accession>A0ABU1RS31</accession>
<dbReference type="Proteomes" id="UP001254759">
    <property type="component" value="Unassembled WGS sequence"/>
</dbReference>
<keyword evidence="2" id="KW-0732">Signal</keyword>
<dbReference type="EMBL" id="JAVDTT010000002">
    <property type="protein sequence ID" value="MDR6841577.1"/>
    <property type="molecule type" value="Genomic_DNA"/>
</dbReference>
<dbReference type="SUPFAM" id="SSF51556">
    <property type="entry name" value="Metallo-dependent hydrolases"/>
    <property type="match status" value="1"/>
</dbReference>
<dbReference type="InterPro" id="IPR050378">
    <property type="entry name" value="Metallo-dep_Hydrolases_sf"/>
</dbReference>
<protein>
    <submittedName>
        <fullName evidence="4">Imidazolonepropionase-like amidohydrolase</fullName>
    </submittedName>
</protein>
<dbReference type="InterPro" id="IPR013108">
    <property type="entry name" value="Amidohydro_3"/>
</dbReference>
<feature type="signal peptide" evidence="2">
    <location>
        <begin position="1"/>
        <end position="23"/>
    </location>
</feature>
<evidence type="ECO:0000259" key="3">
    <source>
        <dbReference type="Pfam" id="PF07969"/>
    </source>
</evidence>
<feature type="chain" id="PRO_5045920363" evidence="2">
    <location>
        <begin position="24"/>
        <end position="475"/>
    </location>
</feature>
<feature type="domain" description="Amidohydrolase 3" evidence="3">
    <location>
        <begin position="388"/>
        <end position="450"/>
    </location>
</feature>
<comment type="caution">
    <text evidence="4">The sequence shown here is derived from an EMBL/GenBank/DDBJ whole genome shotgun (WGS) entry which is preliminary data.</text>
</comment>
<evidence type="ECO:0000256" key="2">
    <source>
        <dbReference type="SAM" id="SignalP"/>
    </source>
</evidence>
<dbReference type="Gene3D" id="3.20.20.140">
    <property type="entry name" value="Metal-dependent hydrolases"/>
    <property type="match status" value="1"/>
</dbReference>
<evidence type="ECO:0000256" key="1">
    <source>
        <dbReference type="SAM" id="MobiDB-lite"/>
    </source>
</evidence>
<evidence type="ECO:0000313" key="4">
    <source>
        <dbReference type="EMBL" id="MDR6841577.1"/>
    </source>
</evidence>
<sequence length="475" mass="51067">MRFVLLAVIGLVSVCGNTGIATAKSRFTQDPYPSTYRSIASGPVLIEHATVLTGTGERLDDADVLLTDGKVVSVGRGLTAPAEATRVDGRGRWVTPGIIDVHSHLGVYPSPGMSAHSDGNEATAPVTANVWAEHSIWPQDPGFQTALAGGITSLQILPGSANLVGGRGVTLKNVPATTYQAMKFPDAPWGLKMACGENPKRVYGQKGGPSTRMGNIAGYRAAFIDASEYLKKNNAKQQPKKKRWWERASGNGSEDSSGDTGGKRDLKLDTLAGAIEGDIRVHIHCYRADEMATMLDLAKEFGFKVAAFHHGVEAYKIADRLAAEGVCGALWADWWGFKMEAFDGIQENIALVDRPANSCAIVHSDSDEGIQRLNQEAAKVIANAQRVGIEIPPERAIRWITQNPAKAMGILERTGTLEPGKMADVVVWSQNPFSVYAHAEQVYIDGARIYDRNDPARQPKSDFMLGQEAAMGGGK</sequence>
<dbReference type="PANTHER" id="PTHR11647">
    <property type="entry name" value="HYDRANTOINASE/DIHYDROPYRIMIDINASE FAMILY MEMBER"/>
    <property type="match status" value="1"/>
</dbReference>
<proteinExistence type="predicted"/>
<feature type="region of interest" description="Disordered" evidence="1">
    <location>
        <begin position="454"/>
        <end position="475"/>
    </location>
</feature>
<dbReference type="InterPro" id="IPR032466">
    <property type="entry name" value="Metal_Hydrolase"/>
</dbReference>
<gene>
    <name evidence="4" type="ORF">J2W94_001862</name>
</gene>
<dbReference type="RefSeq" id="WP_310092489.1">
    <property type="nucleotide sequence ID" value="NZ_JAVDTT010000002.1"/>
</dbReference>
<evidence type="ECO:0000313" key="5">
    <source>
        <dbReference type="Proteomes" id="UP001254759"/>
    </source>
</evidence>
<organism evidence="4 5">
    <name type="scientific">Pseudoxanthomonas sacheonensis</name>
    <dbReference type="NCBI Taxonomy" id="443615"/>
    <lineage>
        <taxon>Bacteria</taxon>
        <taxon>Pseudomonadati</taxon>
        <taxon>Pseudomonadota</taxon>
        <taxon>Gammaproteobacteria</taxon>
        <taxon>Lysobacterales</taxon>
        <taxon>Lysobacteraceae</taxon>
        <taxon>Pseudoxanthomonas</taxon>
    </lineage>
</organism>
<dbReference type="CDD" id="cd01309">
    <property type="entry name" value="Met_dep_hydrolase_C"/>
    <property type="match status" value="1"/>
</dbReference>
<keyword evidence="5" id="KW-1185">Reference proteome</keyword>
<reference evidence="4 5" key="1">
    <citation type="submission" date="2023-07" db="EMBL/GenBank/DDBJ databases">
        <title>Sorghum-associated microbial communities from plants grown in Nebraska, USA.</title>
        <authorList>
            <person name="Schachtman D."/>
        </authorList>
    </citation>
    <scope>NUCLEOTIDE SEQUENCE [LARGE SCALE GENOMIC DNA]</scope>
    <source>
        <strain evidence="4 5">BE107</strain>
    </source>
</reference>
<dbReference type="InterPro" id="IPR011059">
    <property type="entry name" value="Metal-dep_hydrolase_composite"/>
</dbReference>
<dbReference type="SUPFAM" id="SSF51338">
    <property type="entry name" value="Composite domain of metallo-dependent hydrolases"/>
    <property type="match status" value="1"/>
</dbReference>
<dbReference type="PANTHER" id="PTHR11647:SF1">
    <property type="entry name" value="COLLAPSIN RESPONSE MEDIATOR PROTEIN"/>
    <property type="match status" value="1"/>
</dbReference>
<dbReference type="Pfam" id="PF07969">
    <property type="entry name" value="Amidohydro_3"/>
    <property type="match status" value="1"/>
</dbReference>
<feature type="region of interest" description="Disordered" evidence="1">
    <location>
        <begin position="234"/>
        <end position="263"/>
    </location>
</feature>
<name>A0ABU1RS31_9GAMM</name>